<sequence>MEPCPRCGSESTPDPENGLLWCFRCLWFFRTDPDQCRGGSRLERFTNTRAPYPVRKH</sequence>
<reference evidence="1 2" key="1">
    <citation type="submission" date="2024-09" db="EMBL/GenBank/DDBJ databases">
        <authorList>
            <person name="Sun Q."/>
            <person name="Mori K."/>
        </authorList>
    </citation>
    <scope>NUCLEOTIDE SEQUENCE [LARGE SCALE GENOMIC DNA]</scope>
    <source>
        <strain evidence="1 2">JCM 4557</strain>
    </source>
</reference>
<dbReference type="RefSeq" id="WP_394322094.1">
    <property type="nucleotide sequence ID" value="NZ_JBHMQV010000009.1"/>
</dbReference>
<dbReference type="Proteomes" id="UP001589887">
    <property type="component" value="Unassembled WGS sequence"/>
</dbReference>
<name>A0ABV6TMV0_9ACTN</name>
<organism evidence="1 2">
    <name type="scientific">Streptomyces noboritoensis</name>
    <dbReference type="NCBI Taxonomy" id="67337"/>
    <lineage>
        <taxon>Bacteria</taxon>
        <taxon>Bacillati</taxon>
        <taxon>Actinomycetota</taxon>
        <taxon>Actinomycetes</taxon>
        <taxon>Kitasatosporales</taxon>
        <taxon>Streptomycetaceae</taxon>
        <taxon>Streptomyces</taxon>
    </lineage>
</organism>
<protein>
    <recommendedName>
        <fullName evidence="3">Insertion element protein</fullName>
    </recommendedName>
</protein>
<evidence type="ECO:0000313" key="1">
    <source>
        <dbReference type="EMBL" id="MFC0847122.1"/>
    </source>
</evidence>
<gene>
    <name evidence="1" type="ORF">ACFH04_25905</name>
</gene>
<accession>A0ABV6TMV0</accession>
<keyword evidence="2" id="KW-1185">Reference proteome</keyword>
<evidence type="ECO:0008006" key="3">
    <source>
        <dbReference type="Google" id="ProtNLM"/>
    </source>
</evidence>
<evidence type="ECO:0000313" key="2">
    <source>
        <dbReference type="Proteomes" id="UP001589887"/>
    </source>
</evidence>
<proteinExistence type="predicted"/>
<comment type="caution">
    <text evidence="1">The sequence shown here is derived from an EMBL/GenBank/DDBJ whole genome shotgun (WGS) entry which is preliminary data.</text>
</comment>
<dbReference type="EMBL" id="JBHMQV010000009">
    <property type="protein sequence ID" value="MFC0847122.1"/>
    <property type="molecule type" value="Genomic_DNA"/>
</dbReference>